<evidence type="ECO:0000256" key="10">
    <source>
        <dbReference type="SAM" id="Phobius"/>
    </source>
</evidence>
<evidence type="ECO:0000256" key="5">
    <source>
        <dbReference type="ARBA" id="ARBA00022837"/>
    </source>
</evidence>
<dbReference type="GO" id="GO:0005227">
    <property type="term" value="F:calcium-activated cation channel activity"/>
    <property type="evidence" value="ECO:0007669"/>
    <property type="project" value="InterPro"/>
</dbReference>
<feature type="transmembrane region" description="Helical" evidence="10">
    <location>
        <begin position="413"/>
        <end position="436"/>
    </location>
</feature>
<feature type="transmembrane region" description="Helical" evidence="10">
    <location>
        <begin position="448"/>
        <end position="468"/>
    </location>
</feature>
<evidence type="ECO:0000256" key="6">
    <source>
        <dbReference type="ARBA" id="ARBA00022989"/>
    </source>
</evidence>
<feature type="domain" description="CSC1/OSCA1-like N-terminal transmembrane" evidence="12">
    <location>
        <begin position="6"/>
        <end position="165"/>
    </location>
</feature>
<dbReference type="PANTHER" id="PTHR13018">
    <property type="entry name" value="PROBABLE MEMBRANE PROTEIN DUF221-RELATED"/>
    <property type="match status" value="1"/>
</dbReference>
<comment type="similarity">
    <text evidence="2">Belongs to the CSC1 (TC 1.A.17) family.</text>
</comment>
<dbReference type="AlphaFoldDB" id="A0AAV1D5J8"/>
<evidence type="ECO:0000256" key="2">
    <source>
        <dbReference type="ARBA" id="ARBA00007779"/>
    </source>
</evidence>
<keyword evidence="3" id="KW-0813">Transport</keyword>
<reference evidence="14" key="1">
    <citation type="submission" date="2023-03" db="EMBL/GenBank/DDBJ databases">
        <authorList>
            <person name="Julca I."/>
        </authorList>
    </citation>
    <scope>NUCLEOTIDE SEQUENCE</scope>
</reference>
<dbReference type="PANTHER" id="PTHR13018:SF141">
    <property type="entry name" value="OS01G0950900 PROTEIN"/>
    <property type="match status" value="1"/>
</dbReference>
<proteinExistence type="inferred from homology"/>
<feature type="domain" description="CSC1/OSCA1-like cytosolic" evidence="13">
    <location>
        <begin position="186"/>
        <end position="344"/>
    </location>
</feature>
<organism evidence="14 15">
    <name type="scientific">Oldenlandia corymbosa var. corymbosa</name>
    <dbReference type="NCBI Taxonomy" id="529605"/>
    <lineage>
        <taxon>Eukaryota</taxon>
        <taxon>Viridiplantae</taxon>
        <taxon>Streptophyta</taxon>
        <taxon>Embryophyta</taxon>
        <taxon>Tracheophyta</taxon>
        <taxon>Spermatophyta</taxon>
        <taxon>Magnoliopsida</taxon>
        <taxon>eudicotyledons</taxon>
        <taxon>Gunneridae</taxon>
        <taxon>Pentapetalae</taxon>
        <taxon>asterids</taxon>
        <taxon>lamiids</taxon>
        <taxon>Gentianales</taxon>
        <taxon>Rubiaceae</taxon>
        <taxon>Rubioideae</taxon>
        <taxon>Spermacoceae</taxon>
        <taxon>Hedyotis-Oldenlandia complex</taxon>
        <taxon>Oldenlandia</taxon>
    </lineage>
</organism>
<dbReference type="Pfam" id="PF14703">
    <property type="entry name" value="PHM7_cyt"/>
    <property type="match status" value="1"/>
</dbReference>
<evidence type="ECO:0000313" key="15">
    <source>
        <dbReference type="Proteomes" id="UP001161247"/>
    </source>
</evidence>
<dbReference type="InterPro" id="IPR027815">
    <property type="entry name" value="CSC1/OSCA1-like_cyt"/>
</dbReference>
<feature type="transmembrane region" description="Helical" evidence="10">
    <location>
        <begin position="631"/>
        <end position="649"/>
    </location>
</feature>
<dbReference type="GO" id="GO:0005886">
    <property type="term" value="C:plasma membrane"/>
    <property type="evidence" value="ECO:0007669"/>
    <property type="project" value="TreeGrafter"/>
</dbReference>
<dbReference type="InterPro" id="IPR032880">
    <property type="entry name" value="CSC1/OSCA1-like_N"/>
</dbReference>
<keyword evidence="9" id="KW-0407">Ion channel</keyword>
<keyword evidence="7" id="KW-0406">Ion transport</keyword>
<evidence type="ECO:0000256" key="3">
    <source>
        <dbReference type="ARBA" id="ARBA00022448"/>
    </source>
</evidence>
<feature type="transmembrane region" description="Helical" evidence="10">
    <location>
        <begin position="603"/>
        <end position="625"/>
    </location>
</feature>
<keyword evidence="15" id="KW-1185">Reference proteome</keyword>
<comment type="subcellular location">
    <subcellularLocation>
        <location evidence="1">Membrane</location>
        <topology evidence="1">Multi-pass membrane protein</topology>
    </subcellularLocation>
</comment>
<evidence type="ECO:0000256" key="8">
    <source>
        <dbReference type="ARBA" id="ARBA00023136"/>
    </source>
</evidence>
<sequence length="714" mass="81449">MNSENLLVSAAINIGLAMFILTLFSILKKQPSNAPIYYARRISLNHNIPFAQGITLRRILPSFDWVRTAFHVSEDDILQQCGLDVLVFIRLLKFGINFFTVSSIVALSILLPLNYTGNETTESSPSHSLYPFTISNVREGSNRLWVHFSCLSFVSCYGLYLLYKEYHDIWLRRTKKLHDLRHRPDQFSILVRQIPFCNEHKAYACCLDAFFSKLYPFSYQSNQILYDCKELEKLLVQAESLKKRINNSSEDSEAHMYGRKSHSLSTLRDNPKVRKLEEMLQDTLHKICYLKSDNMRMKKELPVAFITFRSRLGAALAAQSQQNPNPLLWITSPAPEPGDVLWSNLAIRYRLLPLYEIIVFLAASLLTVFFAIPVTAVQGIAKFEKLRKWFPPAMALQLIPGLRSLVTGYLPSVILSLSMYVVPFCMIGIAQLAGFVSRSEKDIRACNMVFYFLVGNVFFLSLLSGSLLDQIGEYFSHPKEIPNRLATAVSAQADFFMTYILTNGLSGFSVEALQPGLFTWDLIKSHTWQRGKHENAYLYSLPYYRTIPFISVCLLIGMVYAVVSPLLLPFLVGYFLLGYLVFVNQIQDVYITSYETCGQYWPCIHNYIVVAIVLMQITMVGLFGLKSKPSASISTILLLILTIIFNEYCKRRFSPTFHNYPVEEAKKNDEFDEHHGLANEHWPLAANAYCPPCLRPPGFEVENTGVMEPLIYST</sequence>
<evidence type="ECO:0000313" key="14">
    <source>
        <dbReference type="EMBL" id="CAI9102843.1"/>
    </source>
</evidence>
<evidence type="ECO:0000256" key="4">
    <source>
        <dbReference type="ARBA" id="ARBA00022692"/>
    </source>
</evidence>
<evidence type="ECO:0000259" key="11">
    <source>
        <dbReference type="Pfam" id="PF02714"/>
    </source>
</evidence>
<feature type="transmembrane region" description="Helical" evidence="10">
    <location>
        <begin position="144"/>
        <end position="163"/>
    </location>
</feature>
<evidence type="ECO:0000259" key="13">
    <source>
        <dbReference type="Pfam" id="PF14703"/>
    </source>
</evidence>
<evidence type="ECO:0000256" key="9">
    <source>
        <dbReference type="ARBA" id="ARBA00023303"/>
    </source>
</evidence>
<feature type="domain" description="CSC1/OSCA1-like 7TM region" evidence="11">
    <location>
        <begin position="356"/>
        <end position="623"/>
    </location>
</feature>
<evidence type="ECO:0000256" key="1">
    <source>
        <dbReference type="ARBA" id="ARBA00004141"/>
    </source>
</evidence>
<dbReference type="InterPro" id="IPR045122">
    <property type="entry name" value="Csc1-like"/>
</dbReference>
<dbReference type="Pfam" id="PF13967">
    <property type="entry name" value="RSN1_TM"/>
    <property type="match status" value="1"/>
</dbReference>
<evidence type="ECO:0000256" key="7">
    <source>
        <dbReference type="ARBA" id="ARBA00023065"/>
    </source>
</evidence>
<keyword evidence="4 10" id="KW-0812">Transmembrane</keyword>
<feature type="transmembrane region" description="Helical" evidence="10">
    <location>
        <begin position="6"/>
        <end position="27"/>
    </location>
</feature>
<feature type="transmembrane region" description="Helical" evidence="10">
    <location>
        <begin position="94"/>
        <end position="115"/>
    </location>
</feature>
<evidence type="ECO:0000259" key="12">
    <source>
        <dbReference type="Pfam" id="PF13967"/>
    </source>
</evidence>
<dbReference type="InterPro" id="IPR003864">
    <property type="entry name" value="CSC1/OSCA1-like_7TM"/>
</dbReference>
<gene>
    <name evidence="14" type="ORF">OLC1_LOCUS12127</name>
</gene>
<keyword evidence="5" id="KW-0106">Calcium</keyword>
<protein>
    <submittedName>
        <fullName evidence="14">OLC1v1001192C1</fullName>
    </submittedName>
</protein>
<keyword evidence="6 10" id="KW-1133">Transmembrane helix</keyword>
<feature type="transmembrane region" description="Helical" evidence="10">
    <location>
        <begin position="357"/>
        <end position="381"/>
    </location>
</feature>
<dbReference type="EMBL" id="OX459121">
    <property type="protein sequence ID" value="CAI9102843.1"/>
    <property type="molecule type" value="Genomic_DNA"/>
</dbReference>
<keyword evidence="8 10" id="KW-0472">Membrane</keyword>
<feature type="transmembrane region" description="Helical" evidence="10">
    <location>
        <begin position="549"/>
        <end position="582"/>
    </location>
</feature>
<dbReference type="Proteomes" id="UP001161247">
    <property type="component" value="Chromosome 4"/>
</dbReference>
<name>A0AAV1D5J8_OLDCO</name>
<dbReference type="Pfam" id="PF02714">
    <property type="entry name" value="RSN1_7TM"/>
    <property type="match status" value="1"/>
</dbReference>
<accession>A0AAV1D5J8</accession>